<dbReference type="Pfam" id="PF17765">
    <property type="entry name" value="MLTR_LBD"/>
    <property type="match status" value="1"/>
</dbReference>
<gene>
    <name evidence="2" type="ORF">GCM10022222_50880</name>
</gene>
<reference evidence="3" key="1">
    <citation type="journal article" date="2019" name="Int. J. Syst. Evol. Microbiol.">
        <title>The Global Catalogue of Microorganisms (GCM) 10K type strain sequencing project: providing services to taxonomists for standard genome sequencing and annotation.</title>
        <authorList>
            <consortium name="The Broad Institute Genomics Platform"/>
            <consortium name="The Broad Institute Genome Sequencing Center for Infectious Disease"/>
            <person name="Wu L."/>
            <person name="Ma J."/>
        </authorList>
    </citation>
    <scope>NUCLEOTIDE SEQUENCE [LARGE SCALE GENOMIC DNA]</scope>
    <source>
        <strain evidence="3">JCM 16898</strain>
    </source>
</reference>
<dbReference type="InterPro" id="IPR041413">
    <property type="entry name" value="MLTR_LBD"/>
</dbReference>
<dbReference type="Proteomes" id="UP001500689">
    <property type="component" value="Unassembled WGS sequence"/>
</dbReference>
<dbReference type="InterPro" id="IPR010982">
    <property type="entry name" value="Lambda_DNA-bd_dom_sf"/>
</dbReference>
<dbReference type="Pfam" id="PF13560">
    <property type="entry name" value="HTH_31"/>
    <property type="match status" value="1"/>
</dbReference>
<dbReference type="PANTHER" id="PTHR35010:SF2">
    <property type="entry name" value="BLL4672 PROTEIN"/>
    <property type="match status" value="1"/>
</dbReference>
<evidence type="ECO:0000313" key="2">
    <source>
        <dbReference type="EMBL" id="GAA3560909.1"/>
    </source>
</evidence>
<feature type="domain" description="HTH cro/C1-type" evidence="1">
    <location>
        <begin position="30"/>
        <end position="81"/>
    </location>
</feature>
<comment type="caution">
    <text evidence="2">The sequence shown here is derived from an EMBL/GenBank/DDBJ whole genome shotgun (WGS) entry which is preliminary data.</text>
</comment>
<dbReference type="Gene3D" id="3.30.450.180">
    <property type="match status" value="1"/>
</dbReference>
<accession>A0ABP6X5Y0</accession>
<evidence type="ECO:0000313" key="3">
    <source>
        <dbReference type="Proteomes" id="UP001500689"/>
    </source>
</evidence>
<dbReference type="PROSITE" id="PS50943">
    <property type="entry name" value="HTH_CROC1"/>
    <property type="match status" value="1"/>
</dbReference>
<keyword evidence="3" id="KW-1185">Reference proteome</keyword>
<name>A0ABP6X5Y0_9PSEU</name>
<protein>
    <submittedName>
        <fullName evidence="2">Helix-turn-helix transcriptional regulator</fullName>
    </submittedName>
</protein>
<dbReference type="SUPFAM" id="SSF47413">
    <property type="entry name" value="lambda repressor-like DNA-binding domains"/>
    <property type="match status" value="1"/>
</dbReference>
<dbReference type="PANTHER" id="PTHR35010">
    <property type="entry name" value="BLL4672 PROTEIN-RELATED"/>
    <property type="match status" value="1"/>
</dbReference>
<dbReference type="InterPro" id="IPR001387">
    <property type="entry name" value="Cro/C1-type_HTH"/>
</dbReference>
<proteinExistence type="predicted"/>
<dbReference type="RefSeq" id="WP_344864045.1">
    <property type="nucleotide sequence ID" value="NZ_BAAAZN010000011.1"/>
</dbReference>
<evidence type="ECO:0000259" key="1">
    <source>
        <dbReference type="PROSITE" id="PS50943"/>
    </source>
</evidence>
<dbReference type="EMBL" id="BAAAZN010000011">
    <property type="protein sequence ID" value="GAA3560909.1"/>
    <property type="molecule type" value="Genomic_DNA"/>
</dbReference>
<dbReference type="CDD" id="cd00093">
    <property type="entry name" value="HTH_XRE"/>
    <property type="match status" value="1"/>
</dbReference>
<dbReference type="Gene3D" id="1.10.260.40">
    <property type="entry name" value="lambda repressor-like DNA-binding domains"/>
    <property type="match status" value="1"/>
</dbReference>
<sequence>MDRTALAEFLRSRRAALHPEDVGLGAGPRRRVKGLRREEVAQLAAMSVDYYSRLERGGGAQPSTSMLDVLARVFRLSLDERDHLYRLAGHNVADRISGTPHVAPGLQRVLDSLSGTPAFVVSDIGETLAQTPLADALFGDPSRRTGNERSSIYRWFASPDTERSVYPPEDRARQGRSLVASLRIAVGRRGPQSAAAKLAKELERRSPEFAQLWARQEVANRFSDHKVLLHPEGGAIRFDCQALFTEDQSQTLVVLTTTPRSVDQERLQLVAVLGMARFDTSGRSEHGGDADPRRTTS</sequence>
<dbReference type="SMART" id="SM00530">
    <property type="entry name" value="HTH_XRE"/>
    <property type="match status" value="1"/>
</dbReference>
<organism evidence="2 3">
    <name type="scientific">Amycolatopsis ultiminotia</name>
    <dbReference type="NCBI Taxonomy" id="543629"/>
    <lineage>
        <taxon>Bacteria</taxon>
        <taxon>Bacillati</taxon>
        <taxon>Actinomycetota</taxon>
        <taxon>Actinomycetes</taxon>
        <taxon>Pseudonocardiales</taxon>
        <taxon>Pseudonocardiaceae</taxon>
        <taxon>Amycolatopsis</taxon>
    </lineage>
</organism>